<dbReference type="InterPro" id="IPR003661">
    <property type="entry name" value="HisK_dim/P_dom"/>
</dbReference>
<evidence type="ECO:0000256" key="9">
    <source>
        <dbReference type="ARBA" id="ARBA00022840"/>
    </source>
</evidence>
<dbReference type="PANTHER" id="PTHR44936">
    <property type="entry name" value="SENSOR PROTEIN CREC"/>
    <property type="match status" value="1"/>
</dbReference>
<proteinExistence type="predicted"/>
<dbReference type="PANTHER" id="PTHR44936:SF10">
    <property type="entry name" value="SENSOR PROTEIN RSTB"/>
    <property type="match status" value="1"/>
</dbReference>
<dbReference type="FunCoup" id="A0A517SAE4">
    <property type="interactions" value="109"/>
</dbReference>
<name>A0A517SAE4_9PLAN</name>
<keyword evidence="10" id="KW-1133">Transmembrane helix</keyword>
<evidence type="ECO:0000259" key="12">
    <source>
        <dbReference type="PROSITE" id="PS50885"/>
    </source>
</evidence>
<dbReference type="PROSITE" id="PS50885">
    <property type="entry name" value="HAMP"/>
    <property type="match status" value="1"/>
</dbReference>
<dbReference type="SUPFAM" id="SSF47384">
    <property type="entry name" value="Homodimeric domain of signal transducing histidine kinase"/>
    <property type="match status" value="1"/>
</dbReference>
<evidence type="ECO:0000256" key="3">
    <source>
        <dbReference type="ARBA" id="ARBA00012438"/>
    </source>
</evidence>
<dbReference type="Gene3D" id="1.10.287.130">
    <property type="match status" value="1"/>
</dbReference>
<keyword evidence="10" id="KW-0472">Membrane</keyword>
<organism evidence="13 14">
    <name type="scientific">Caulifigura coniformis</name>
    <dbReference type="NCBI Taxonomy" id="2527983"/>
    <lineage>
        <taxon>Bacteria</taxon>
        <taxon>Pseudomonadati</taxon>
        <taxon>Planctomycetota</taxon>
        <taxon>Planctomycetia</taxon>
        <taxon>Planctomycetales</taxon>
        <taxon>Planctomycetaceae</taxon>
        <taxon>Caulifigura</taxon>
    </lineage>
</organism>
<dbReference type="KEGG" id="ccos:Pan44_10610"/>
<accession>A0A517SAE4</accession>
<dbReference type="SMART" id="SM00388">
    <property type="entry name" value="HisKA"/>
    <property type="match status" value="1"/>
</dbReference>
<evidence type="ECO:0000313" key="13">
    <source>
        <dbReference type="EMBL" id="QDT53046.1"/>
    </source>
</evidence>
<feature type="transmembrane region" description="Helical" evidence="10">
    <location>
        <begin position="23"/>
        <end position="46"/>
    </location>
</feature>
<dbReference type="Gene3D" id="3.30.565.10">
    <property type="entry name" value="Histidine kinase-like ATPase, C-terminal domain"/>
    <property type="match status" value="1"/>
</dbReference>
<dbReference type="InterPro" id="IPR036890">
    <property type="entry name" value="HATPase_C_sf"/>
</dbReference>
<dbReference type="InterPro" id="IPR003660">
    <property type="entry name" value="HAMP_dom"/>
</dbReference>
<evidence type="ECO:0000256" key="1">
    <source>
        <dbReference type="ARBA" id="ARBA00000085"/>
    </source>
</evidence>
<dbReference type="InterPro" id="IPR050980">
    <property type="entry name" value="2C_sensor_his_kinase"/>
</dbReference>
<dbReference type="EC" id="2.7.13.3" evidence="3"/>
<gene>
    <name evidence="13" type="primary">rstB</name>
    <name evidence="13" type="ORF">Pan44_10610</name>
</gene>
<dbReference type="InterPro" id="IPR005467">
    <property type="entry name" value="His_kinase_dom"/>
</dbReference>
<feature type="domain" description="HAMP" evidence="12">
    <location>
        <begin position="175"/>
        <end position="227"/>
    </location>
</feature>
<keyword evidence="8" id="KW-0418">Kinase</keyword>
<dbReference type="AlphaFoldDB" id="A0A517SAE4"/>
<reference evidence="13 14" key="1">
    <citation type="submission" date="2019-02" db="EMBL/GenBank/DDBJ databases">
        <title>Deep-cultivation of Planctomycetes and their phenomic and genomic characterization uncovers novel biology.</title>
        <authorList>
            <person name="Wiegand S."/>
            <person name="Jogler M."/>
            <person name="Boedeker C."/>
            <person name="Pinto D."/>
            <person name="Vollmers J."/>
            <person name="Rivas-Marin E."/>
            <person name="Kohn T."/>
            <person name="Peeters S.H."/>
            <person name="Heuer A."/>
            <person name="Rast P."/>
            <person name="Oberbeckmann S."/>
            <person name="Bunk B."/>
            <person name="Jeske O."/>
            <person name="Meyerdierks A."/>
            <person name="Storesund J.E."/>
            <person name="Kallscheuer N."/>
            <person name="Luecker S."/>
            <person name="Lage O.M."/>
            <person name="Pohl T."/>
            <person name="Merkel B.J."/>
            <person name="Hornburger P."/>
            <person name="Mueller R.-W."/>
            <person name="Bruemmer F."/>
            <person name="Labrenz M."/>
            <person name="Spormann A.M."/>
            <person name="Op den Camp H."/>
            <person name="Overmann J."/>
            <person name="Amann R."/>
            <person name="Jetten M.S.M."/>
            <person name="Mascher T."/>
            <person name="Medema M.H."/>
            <person name="Devos D.P."/>
            <person name="Kaster A.-K."/>
            <person name="Ovreas L."/>
            <person name="Rohde M."/>
            <person name="Galperin M.Y."/>
            <person name="Jogler C."/>
        </authorList>
    </citation>
    <scope>NUCLEOTIDE SEQUENCE [LARGE SCALE GENOMIC DNA]</scope>
    <source>
        <strain evidence="13 14">Pan44</strain>
    </source>
</reference>
<keyword evidence="14" id="KW-1185">Reference proteome</keyword>
<keyword evidence="4" id="KW-1003">Cell membrane</keyword>
<keyword evidence="5" id="KW-0597">Phosphoprotein</keyword>
<keyword evidence="10" id="KW-0812">Transmembrane</keyword>
<dbReference type="InterPro" id="IPR003594">
    <property type="entry name" value="HATPase_dom"/>
</dbReference>
<dbReference type="InterPro" id="IPR004358">
    <property type="entry name" value="Sig_transdc_His_kin-like_C"/>
</dbReference>
<evidence type="ECO:0000259" key="11">
    <source>
        <dbReference type="PROSITE" id="PS50109"/>
    </source>
</evidence>
<dbReference type="SMART" id="SM00387">
    <property type="entry name" value="HATPase_c"/>
    <property type="match status" value="1"/>
</dbReference>
<sequence length="444" mass="48185">MLWPAKIRQQKTCRSSGEFMTRLFIRFYVSVILILSVAMCVMAFAFRYRIDTDISGVAEKAMRGGIRQVRQSIRNSPAANDPALFDSLQRQLGFPVQQLSTEETSLIVGEWLQKKDDVIVHAGHQLAVFMPLDDGANSLRLGPVPAHDGTIETDMIVAIGAVLLLVAVAIAAVLRPLAKQLSIMEQTAVSIADGNLAARVDITKASSAATFAHAFNDMAARTETLLRTQQELLQAVSHELRTPLSRIGFAIDLLRTSRNDDEREQRLTSLETASQELNGMVGELLQYVRLETGSPQLVKESVALRPLVDDLIEKASLTNRAIRFQIGPQLASSESDITADSSGLVRVLGNLLANASRFGRHTVVVNAVSSAAGTTIDVDDDGPGIPDAERERVFEPFVRLNEDHPGAGLGLALVKRILTNHGGTAAVLKSPLGGCRIRTVWPKS</sequence>
<evidence type="ECO:0000256" key="7">
    <source>
        <dbReference type="ARBA" id="ARBA00022741"/>
    </source>
</evidence>
<evidence type="ECO:0000256" key="10">
    <source>
        <dbReference type="SAM" id="Phobius"/>
    </source>
</evidence>
<dbReference type="GO" id="GO:0005524">
    <property type="term" value="F:ATP binding"/>
    <property type="evidence" value="ECO:0007669"/>
    <property type="project" value="UniProtKB-KW"/>
</dbReference>
<dbReference type="GO" id="GO:0000155">
    <property type="term" value="F:phosphorelay sensor kinase activity"/>
    <property type="evidence" value="ECO:0007669"/>
    <property type="project" value="InterPro"/>
</dbReference>
<protein>
    <recommendedName>
        <fullName evidence="3">histidine kinase</fullName>
        <ecNumber evidence="3">2.7.13.3</ecNumber>
    </recommendedName>
</protein>
<dbReference type="SUPFAM" id="SSF55874">
    <property type="entry name" value="ATPase domain of HSP90 chaperone/DNA topoisomerase II/histidine kinase"/>
    <property type="match status" value="1"/>
</dbReference>
<dbReference type="SMART" id="SM00304">
    <property type="entry name" value="HAMP"/>
    <property type="match status" value="1"/>
</dbReference>
<dbReference type="Gene3D" id="6.10.340.10">
    <property type="match status" value="1"/>
</dbReference>
<dbReference type="Pfam" id="PF02518">
    <property type="entry name" value="HATPase_c"/>
    <property type="match status" value="1"/>
</dbReference>
<evidence type="ECO:0000256" key="2">
    <source>
        <dbReference type="ARBA" id="ARBA00004651"/>
    </source>
</evidence>
<feature type="domain" description="Histidine kinase" evidence="11">
    <location>
        <begin position="235"/>
        <end position="444"/>
    </location>
</feature>
<dbReference type="InterPro" id="IPR036097">
    <property type="entry name" value="HisK_dim/P_sf"/>
</dbReference>
<dbReference type="Proteomes" id="UP000315700">
    <property type="component" value="Chromosome"/>
</dbReference>
<keyword evidence="9" id="KW-0067">ATP-binding</keyword>
<evidence type="ECO:0000256" key="4">
    <source>
        <dbReference type="ARBA" id="ARBA00022475"/>
    </source>
</evidence>
<dbReference type="Pfam" id="PF00512">
    <property type="entry name" value="HisKA"/>
    <property type="match status" value="1"/>
</dbReference>
<dbReference type="PRINTS" id="PR00344">
    <property type="entry name" value="BCTRLSENSOR"/>
</dbReference>
<evidence type="ECO:0000313" key="14">
    <source>
        <dbReference type="Proteomes" id="UP000315700"/>
    </source>
</evidence>
<comment type="subcellular location">
    <subcellularLocation>
        <location evidence="2">Cell membrane</location>
        <topology evidence="2">Multi-pass membrane protein</topology>
    </subcellularLocation>
</comment>
<keyword evidence="6 13" id="KW-0808">Transferase</keyword>
<dbReference type="InParanoid" id="A0A517SAE4"/>
<dbReference type="GO" id="GO:0005886">
    <property type="term" value="C:plasma membrane"/>
    <property type="evidence" value="ECO:0007669"/>
    <property type="project" value="UniProtKB-SubCell"/>
</dbReference>
<keyword evidence="7" id="KW-0547">Nucleotide-binding</keyword>
<evidence type="ECO:0000256" key="5">
    <source>
        <dbReference type="ARBA" id="ARBA00022553"/>
    </source>
</evidence>
<dbReference type="CDD" id="cd00082">
    <property type="entry name" value="HisKA"/>
    <property type="match status" value="1"/>
</dbReference>
<comment type="catalytic activity">
    <reaction evidence="1">
        <text>ATP + protein L-histidine = ADP + protein N-phospho-L-histidine.</text>
        <dbReference type="EC" id="2.7.13.3"/>
    </reaction>
</comment>
<evidence type="ECO:0000256" key="6">
    <source>
        <dbReference type="ARBA" id="ARBA00022679"/>
    </source>
</evidence>
<dbReference type="PROSITE" id="PS50109">
    <property type="entry name" value="HIS_KIN"/>
    <property type="match status" value="1"/>
</dbReference>
<evidence type="ECO:0000256" key="8">
    <source>
        <dbReference type="ARBA" id="ARBA00022777"/>
    </source>
</evidence>
<dbReference type="EMBL" id="CP036271">
    <property type="protein sequence ID" value="QDT53046.1"/>
    <property type="molecule type" value="Genomic_DNA"/>
</dbReference>
<feature type="transmembrane region" description="Helical" evidence="10">
    <location>
        <begin position="155"/>
        <end position="174"/>
    </location>
</feature>
<dbReference type="CDD" id="cd06225">
    <property type="entry name" value="HAMP"/>
    <property type="match status" value="1"/>
</dbReference>